<feature type="region of interest" description="Disordered" evidence="2">
    <location>
        <begin position="355"/>
        <end position="380"/>
    </location>
</feature>
<keyword evidence="5" id="KW-0418">Kinase</keyword>
<dbReference type="SMART" id="SM00387">
    <property type="entry name" value="HATPase_c"/>
    <property type="match status" value="1"/>
</dbReference>
<dbReference type="PANTHER" id="PTHR34220:SF7">
    <property type="entry name" value="SENSOR HISTIDINE KINASE YPDA"/>
    <property type="match status" value="1"/>
</dbReference>
<keyword evidence="3" id="KW-0812">Transmembrane</keyword>
<dbReference type="EMBL" id="CP012333">
    <property type="protein sequence ID" value="AKU93902.1"/>
    <property type="molecule type" value="Genomic_DNA"/>
</dbReference>
<dbReference type="AlphaFoldDB" id="A0A0K1PK58"/>
<evidence type="ECO:0000313" key="5">
    <source>
        <dbReference type="EMBL" id="AKU93902.1"/>
    </source>
</evidence>
<feature type="transmembrane region" description="Helical" evidence="3">
    <location>
        <begin position="18"/>
        <end position="39"/>
    </location>
</feature>
<keyword evidence="1" id="KW-0175">Coiled coil</keyword>
<gene>
    <name evidence="5" type="ORF">AKJ09_00566</name>
</gene>
<dbReference type="GO" id="GO:0016020">
    <property type="term" value="C:membrane"/>
    <property type="evidence" value="ECO:0007669"/>
    <property type="project" value="InterPro"/>
</dbReference>
<feature type="transmembrane region" description="Helical" evidence="3">
    <location>
        <begin position="123"/>
        <end position="144"/>
    </location>
</feature>
<dbReference type="SUPFAM" id="SSF55874">
    <property type="entry name" value="ATPase domain of HSP90 chaperone/DNA topoisomerase II/histidine kinase"/>
    <property type="match status" value="1"/>
</dbReference>
<feature type="coiled-coil region" evidence="1">
    <location>
        <begin position="143"/>
        <end position="182"/>
    </location>
</feature>
<name>A0A0K1PK58_9BACT</name>
<accession>A0A0K1PK58</accession>
<feature type="domain" description="Histidine kinase/HSP90-like ATPase" evidence="4">
    <location>
        <begin position="269"/>
        <end position="369"/>
    </location>
</feature>
<feature type="transmembrane region" description="Helical" evidence="3">
    <location>
        <begin position="80"/>
        <end position="102"/>
    </location>
</feature>
<evidence type="ECO:0000313" key="6">
    <source>
        <dbReference type="Proteomes" id="UP000064967"/>
    </source>
</evidence>
<evidence type="ECO:0000259" key="4">
    <source>
        <dbReference type="SMART" id="SM00387"/>
    </source>
</evidence>
<reference evidence="5 6" key="1">
    <citation type="submission" date="2015-08" db="EMBL/GenBank/DDBJ databases">
        <authorList>
            <person name="Babu N.S."/>
            <person name="Beckwith C.J."/>
            <person name="Beseler K.G."/>
            <person name="Brison A."/>
            <person name="Carone J.V."/>
            <person name="Caskin T.P."/>
            <person name="Diamond M."/>
            <person name="Durham M.E."/>
            <person name="Foxe J.M."/>
            <person name="Go M."/>
            <person name="Henderson B.A."/>
            <person name="Jones I.B."/>
            <person name="McGettigan J.A."/>
            <person name="Micheletti S.J."/>
            <person name="Nasrallah M.E."/>
            <person name="Ortiz D."/>
            <person name="Piller C.R."/>
            <person name="Privatt S.R."/>
            <person name="Schneider S.L."/>
            <person name="Sharp S."/>
            <person name="Smith T.C."/>
            <person name="Stanton J.D."/>
            <person name="Ullery H.E."/>
            <person name="Wilson R.J."/>
            <person name="Serrano M.G."/>
            <person name="Buck G."/>
            <person name="Lee V."/>
            <person name="Wang Y."/>
            <person name="Carvalho R."/>
            <person name="Voegtly L."/>
            <person name="Shi R."/>
            <person name="Duckworth R."/>
            <person name="Johnson A."/>
            <person name="Loviza R."/>
            <person name="Walstead R."/>
            <person name="Shah Z."/>
            <person name="Kiflezghi M."/>
            <person name="Wade K."/>
            <person name="Ball S.L."/>
            <person name="Bradley K.W."/>
            <person name="Asai D.J."/>
            <person name="Bowman C.A."/>
            <person name="Russell D.A."/>
            <person name="Pope W.H."/>
            <person name="Jacobs-Sera D."/>
            <person name="Hendrix R.W."/>
            <person name="Hatfull G.F."/>
        </authorList>
    </citation>
    <scope>NUCLEOTIDE SEQUENCE [LARGE SCALE GENOMIC DNA]</scope>
    <source>
        <strain evidence="5 6">DSM 27648</strain>
    </source>
</reference>
<dbReference type="InterPro" id="IPR003594">
    <property type="entry name" value="HATPase_dom"/>
</dbReference>
<dbReference type="Pfam" id="PF02518">
    <property type="entry name" value="HATPase_c"/>
    <property type="match status" value="1"/>
</dbReference>
<evidence type="ECO:0000256" key="3">
    <source>
        <dbReference type="SAM" id="Phobius"/>
    </source>
</evidence>
<evidence type="ECO:0000256" key="2">
    <source>
        <dbReference type="SAM" id="MobiDB-lite"/>
    </source>
</evidence>
<feature type="transmembrane region" description="Helical" evidence="3">
    <location>
        <begin position="48"/>
        <end position="68"/>
    </location>
</feature>
<dbReference type="InterPro" id="IPR036890">
    <property type="entry name" value="HATPase_C_sf"/>
</dbReference>
<dbReference type="Pfam" id="PF06580">
    <property type="entry name" value="His_kinase"/>
    <property type="match status" value="1"/>
</dbReference>
<dbReference type="Proteomes" id="UP000064967">
    <property type="component" value="Chromosome"/>
</dbReference>
<dbReference type="InterPro" id="IPR010559">
    <property type="entry name" value="Sig_transdc_His_kin_internal"/>
</dbReference>
<dbReference type="Gene3D" id="3.30.565.10">
    <property type="entry name" value="Histidine kinase-like ATPase, C-terminal domain"/>
    <property type="match status" value="1"/>
</dbReference>
<organism evidence="5 6">
    <name type="scientific">Labilithrix luteola</name>
    <dbReference type="NCBI Taxonomy" id="1391654"/>
    <lineage>
        <taxon>Bacteria</taxon>
        <taxon>Pseudomonadati</taxon>
        <taxon>Myxococcota</taxon>
        <taxon>Polyangia</taxon>
        <taxon>Polyangiales</taxon>
        <taxon>Labilitrichaceae</taxon>
        <taxon>Labilithrix</taxon>
    </lineage>
</organism>
<proteinExistence type="predicted"/>
<dbReference type="GO" id="GO:0000155">
    <property type="term" value="F:phosphorelay sensor kinase activity"/>
    <property type="evidence" value="ECO:0007669"/>
    <property type="project" value="InterPro"/>
</dbReference>
<sequence length="380" mass="41718">MPGGLDSVTNDAIRRRRWIATSAIVLVVLLVSTVPELLLGRRGTSPRLFYLTTEAPIVIVSLSLHYEWASRRRVSTGRSLATSVAIATILGMAVAASCFLLLRGMHIEFEPERHFSLGRAITFGALSGILQCAVWSLGFVYPFAAEDARLRTLEADKHRLEAEKLKLEAEHLRGAAELANLRSQLEPHFLLNTLNAIAGLVTKHPKEARRLLGNLGDLLRDSLRDPEETQTLADEVRWLHRYAEILESRHSDVLRFHWEFADGARSVLVPRLLLQPLVENAVNHGALKRGSGGEVAVRITVEGSTDGEHAIVCTVEDNGPGLPAGEPRTGAFGLHSVRRRLALRCAGATLQLESTSNGTRATVRLPQQPKKSPRHDVEAA</sequence>
<dbReference type="InterPro" id="IPR050640">
    <property type="entry name" value="Bact_2-comp_sensor_kinase"/>
</dbReference>
<protein>
    <submittedName>
        <fullName evidence="5">Autolysin sensor kinase</fullName>
    </submittedName>
</protein>
<keyword evidence="6" id="KW-1185">Reference proteome</keyword>
<dbReference type="PANTHER" id="PTHR34220">
    <property type="entry name" value="SENSOR HISTIDINE KINASE YPDA"/>
    <property type="match status" value="1"/>
</dbReference>
<keyword evidence="5" id="KW-0808">Transferase</keyword>
<dbReference type="STRING" id="1391654.AKJ09_00566"/>
<keyword evidence="3" id="KW-0472">Membrane</keyword>
<dbReference type="KEGG" id="llu:AKJ09_00566"/>
<keyword evidence="3" id="KW-1133">Transmembrane helix</keyword>
<evidence type="ECO:0000256" key="1">
    <source>
        <dbReference type="SAM" id="Coils"/>
    </source>
</evidence>